<dbReference type="PANTHER" id="PTHR37702">
    <property type="entry name" value="PROLINE-RICH FAMILY PROTEIN"/>
    <property type="match status" value="1"/>
</dbReference>
<feature type="transmembrane region" description="Helical" evidence="1">
    <location>
        <begin position="14"/>
        <end position="41"/>
    </location>
</feature>
<evidence type="ECO:0000256" key="1">
    <source>
        <dbReference type="SAM" id="Phobius"/>
    </source>
</evidence>
<organism evidence="2 3">
    <name type="scientific">Dioscorea cayennensis subsp. rotundata</name>
    <name type="common">White Guinea yam</name>
    <name type="synonym">Dioscorea rotundata</name>
    <dbReference type="NCBI Taxonomy" id="55577"/>
    <lineage>
        <taxon>Eukaryota</taxon>
        <taxon>Viridiplantae</taxon>
        <taxon>Streptophyta</taxon>
        <taxon>Embryophyta</taxon>
        <taxon>Tracheophyta</taxon>
        <taxon>Spermatophyta</taxon>
        <taxon>Magnoliopsida</taxon>
        <taxon>Liliopsida</taxon>
        <taxon>Dioscoreales</taxon>
        <taxon>Dioscoreaceae</taxon>
        <taxon>Dioscorea</taxon>
    </lineage>
</organism>
<gene>
    <name evidence="3" type="primary">LOC120258631</name>
</gene>
<dbReference type="Proteomes" id="UP001515500">
    <property type="component" value="Chromosome 4"/>
</dbReference>
<reference evidence="3" key="1">
    <citation type="submission" date="2025-08" db="UniProtKB">
        <authorList>
            <consortium name="RefSeq"/>
        </authorList>
    </citation>
    <scope>IDENTIFICATION</scope>
</reference>
<proteinExistence type="predicted"/>
<dbReference type="AlphaFoldDB" id="A0AB40B444"/>
<evidence type="ECO:0000313" key="3">
    <source>
        <dbReference type="RefSeq" id="XP_039122021.1"/>
    </source>
</evidence>
<keyword evidence="1" id="KW-1133">Transmembrane helix</keyword>
<dbReference type="RefSeq" id="XP_039122021.1">
    <property type="nucleotide sequence ID" value="XM_039266087.1"/>
</dbReference>
<keyword evidence="1" id="KW-0472">Membrane</keyword>
<dbReference type="GeneID" id="120258631"/>
<name>A0AB40B444_DIOCR</name>
<keyword evidence="1" id="KW-0812">Transmembrane</keyword>
<sequence>MTFLYQPPSTFACLLLYSFLFILSTYLTYLLFSISLSLFLIPTLLNSQTCPKAHTTSWIKLLIFISQLVLLFESPRLVLSDDTPPDCPYPCLPPPSSFSAGYPPPPPSQGIPSFGYYPPPSGYVPYLSPPFVNLQAPPPPNPILPWFPFYYRSPPSPNSSPSLLSHHASTFMILLIVFPCCFLLLV</sequence>
<feature type="transmembrane region" description="Helical" evidence="1">
    <location>
        <begin position="164"/>
        <end position="185"/>
    </location>
</feature>
<protein>
    <submittedName>
        <fullName evidence="3">Pectinesterase inhibitor 10-like</fullName>
    </submittedName>
</protein>
<evidence type="ECO:0000313" key="2">
    <source>
        <dbReference type="Proteomes" id="UP001515500"/>
    </source>
</evidence>
<dbReference type="PANTHER" id="PTHR37702:SF1">
    <property type="entry name" value="HYDROXYPROLINE-RICH GLYCOPROTEIN FAMILY PROTEIN"/>
    <property type="match status" value="1"/>
</dbReference>
<accession>A0AB40B444</accession>
<keyword evidence="2" id="KW-1185">Reference proteome</keyword>